<evidence type="ECO:0000313" key="1">
    <source>
        <dbReference type="EMBL" id="TRY63446.1"/>
    </source>
</evidence>
<name>A0A553NDB4_TIGCA</name>
<accession>A0A553NDB4</accession>
<keyword evidence="2" id="KW-1185">Reference proteome</keyword>
<proteinExistence type="predicted"/>
<dbReference type="AlphaFoldDB" id="A0A553NDB4"/>
<comment type="caution">
    <text evidence="1">The sequence shown here is derived from an EMBL/GenBank/DDBJ whole genome shotgun (WGS) entry which is preliminary data.</text>
</comment>
<sequence>MGHYSNILIACYKFDTEKKAWDKTDHLMLKNRFFSFLPIPNRGILILTGSKSVYMYGGMKIQKVMEGFPLTSTSFKGSFCRTVVATDEILVGFTQSTTPLRSINLNTGYPPLAATRVRNLCRA</sequence>
<dbReference type="Proteomes" id="UP000318571">
    <property type="component" value="Chromosome 10"/>
</dbReference>
<organism evidence="1 2">
    <name type="scientific">Tigriopus californicus</name>
    <name type="common">Marine copepod</name>
    <dbReference type="NCBI Taxonomy" id="6832"/>
    <lineage>
        <taxon>Eukaryota</taxon>
        <taxon>Metazoa</taxon>
        <taxon>Ecdysozoa</taxon>
        <taxon>Arthropoda</taxon>
        <taxon>Crustacea</taxon>
        <taxon>Multicrustacea</taxon>
        <taxon>Hexanauplia</taxon>
        <taxon>Copepoda</taxon>
        <taxon>Harpacticoida</taxon>
        <taxon>Harpacticidae</taxon>
        <taxon>Tigriopus</taxon>
    </lineage>
</organism>
<evidence type="ECO:0000313" key="2">
    <source>
        <dbReference type="Proteomes" id="UP000318571"/>
    </source>
</evidence>
<protein>
    <submittedName>
        <fullName evidence="1">Uncharacterized protein</fullName>
    </submittedName>
</protein>
<reference evidence="1 2" key="1">
    <citation type="journal article" date="2018" name="Nat. Ecol. Evol.">
        <title>Genomic signatures of mitonuclear coevolution across populations of Tigriopus californicus.</title>
        <authorList>
            <person name="Barreto F.S."/>
            <person name="Watson E.T."/>
            <person name="Lima T.G."/>
            <person name="Willett C.S."/>
            <person name="Edmands S."/>
            <person name="Li W."/>
            <person name="Burton R.S."/>
        </authorList>
    </citation>
    <scope>NUCLEOTIDE SEQUENCE [LARGE SCALE GENOMIC DNA]</scope>
    <source>
        <strain evidence="1 2">San Diego</strain>
    </source>
</reference>
<dbReference type="EMBL" id="VCGU01000458">
    <property type="protein sequence ID" value="TRY63446.1"/>
    <property type="molecule type" value="Genomic_DNA"/>
</dbReference>
<gene>
    <name evidence="1" type="ORF">TCAL_16607</name>
</gene>